<reference evidence="1 2" key="1">
    <citation type="submission" date="2019-03" db="EMBL/GenBank/DDBJ databases">
        <title>First draft genome of Liparis tanakae, snailfish: a comprehensive survey of snailfish specific genes.</title>
        <authorList>
            <person name="Kim W."/>
            <person name="Song I."/>
            <person name="Jeong J.-H."/>
            <person name="Kim D."/>
            <person name="Kim S."/>
            <person name="Ryu S."/>
            <person name="Song J.Y."/>
            <person name="Lee S.K."/>
        </authorList>
    </citation>
    <scope>NUCLEOTIDE SEQUENCE [LARGE SCALE GENOMIC DNA]</scope>
    <source>
        <tissue evidence="1">Muscle</tissue>
    </source>
</reference>
<evidence type="ECO:0000313" key="2">
    <source>
        <dbReference type="Proteomes" id="UP000314294"/>
    </source>
</evidence>
<dbReference type="EMBL" id="SRLO01001033">
    <property type="protein sequence ID" value="TNN42482.1"/>
    <property type="molecule type" value="Genomic_DNA"/>
</dbReference>
<dbReference type="Proteomes" id="UP000314294">
    <property type="component" value="Unassembled WGS sequence"/>
</dbReference>
<sequence length="59" mass="6895">MQDFWIYSVWMPSVAFLFGFQGKQHMAFRACCHYQLCLASRLFSVQRVPMQLVGLIYGS</sequence>
<proteinExistence type="predicted"/>
<name>A0A4Z2FQ67_9TELE</name>
<accession>A0A4Z2FQ67</accession>
<keyword evidence="2" id="KW-1185">Reference proteome</keyword>
<evidence type="ECO:0000313" key="1">
    <source>
        <dbReference type="EMBL" id="TNN42482.1"/>
    </source>
</evidence>
<protein>
    <submittedName>
        <fullName evidence="1">Uncharacterized protein</fullName>
    </submittedName>
</protein>
<comment type="caution">
    <text evidence="1">The sequence shown here is derived from an EMBL/GenBank/DDBJ whole genome shotgun (WGS) entry which is preliminary data.</text>
</comment>
<organism evidence="1 2">
    <name type="scientific">Liparis tanakae</name>
    <name type="common">Tanaka's snailfish</name>
    <dbReference type="NCBI Taxonomy" id="230148"/>
    <lineage>
        <taxon>Eukaryota</taxon>
        <taxon>Metazoa</taxon>
        <taxon>Chordata</taxon>
        <taxon>Craniata</taxon>
        <taxon>Vertebrata</taxon>
        <taxon>Euteleostomi</taxon>
        <taxon>Actinopterygii</taxon>
        <taxon>Neopterygii</taxon>
        <taxon>Teleostei</taxon>
        <taxon>Neoteleostei</taxon>
        <taxon>Acanthomorphata</taxon>
        <taxon>Eupercaria</taxon>
        <taxon>Perciformes</taxon>
        <taxon>Cottioidei</taxon>
        <taxon>Cottales</taxon>
        <taxon>Liparidae</taxon>
        <taxon>Liparis</taxon>
    </lineage>
</organism>
<dbReference type="AlphaFoldDB" id="A0A4Z2FQ67"/>
<gene>
    <name evidence="1" type="ORF">EYF80_047350</name>
</gene>